<dbReference type="Pfam" id="PF13086">
    <property type="entry name" value="AAA_11"/>
    <property type="match status" value="1"/>
</dbReference>
<keyword evidence="5" id="KW-0067">ATP-binding</keyword>
<evidence type="ECO:0000256" key="2">
    <source>
        <dbReference type="ARBA" id="ARBA00022741"/>
    </source>
</evidence>
<dbReference type="InterPro" id="IPR041679">
    <property type="entry name" value="DNA2/NAM7-like_C"/>
</dbReference>
<dbReference type="GO" id="GO:0043139">
    <property type="term" value="F:5'-3' DNA helicase activity"/>
    <property type="evidence" value="ECO:0007669"/>
    <property type="project" value="TreeGrafter"/>
</dbReference>
<dbReference type="AlphaFoldDB" id="A0A7W7SKY4"/>
<proteinExistence type="inferred from homology"/>
<dbReference type="GO" id="GO:0016787">
    <property type="term" value="F:hydrolase activity"/>
    <property type="evidence" value="ECO:0007669"/>
    <property type="project" value="UniProtKB-KW"/>
</dbReference>
<reference evidence="9 10" key="1">
    <citation type="submission" date="2020-08" db="EMBL/GenBank/DDBJ databases">
        <title>Sequencing the genomes of 1000 actinobacteria strains.</title>
        <authorList>
            <person name="Klenk H.-P."/>
        </authorList>
    </citation>
    <scope>NUCLEOTIDE SEQUENCE [LARGE SCALE GENOMIC DNA]</scope>
    <source>
        <strain evidence="9 10">DSM 45886</strain>
    </source>
</reference>
<evidence type="ECO:0000259" key="7">
    <source>
        <dbReference type="Pfam" id="PF13086"/>
    </source>
</evidence>
<feature type="domain" description="DNA2/NAM7 helicase helicase" evidence="7">
    <location>
        <begin position="867"/>
        <end position="927"/>
    </location>
</feature>
<accession>A0A7W7SKY4</accession>
<comment type="similarity">
    <text evidence="1">Belongs to the DNA2/NAM7 helicase family.</text>
</comment>
<dbReference type="Pfam" id="PF13087">
    <property type="entry name" value="AAA_12"/>
    <property type="match status" value="1"/>
</dbReference>
<evidence type="ECO:0000256" key="6">
    <source>
        <dbReference type="SAM" id="Coils"/>
    </source>
</evidence>
<evidence type="ECO:0000259" key="8">
    <source>
        <dbReference type="Pfam" id="PF13087"/>
    </source>
</evidence>
<feature type="coiled-coil region" evidence="6">
    <location>
        <begin position="617"/>
        <end position="651"/>
    </location>
</feature>
<dbReference type="PANTHER" id="PTHR43788:SF8">
    <property type="entry name" value="DNA-BINDING PROTEIN SMUBP-2"/>
    <property type="match status" value="1"/>
</dbReference>
<dbReference type="InterPro" id="IPR041677">
    <property type="entry name" value="DNA2/NAM7_AAA_11"/>
</dbReference>
<dbReference type="Proteomes" id="UP000578819">
    <property type="component" value="Unassembled WGS sequence"/>
</dbReference>
<dbReference type="RefSeq" id="WP_184532082.1">
    <property type="nucleotide sequence ID" value="NZ_JACHJW010000001.1"/>
</dbReference>
<evidence type="ECO:0000313" key="9">
    <source>
        <dbReference type="EMBL" id="MBB4956556.1"/>
    </source>
</evidence>
<dbReference type="GO" id="GO:0005524">
    <property type="term" value="F:ATP binding"/>
    <property type="evidence" value="ECO:0007669"/>
    <property type="project" value="UniProtKB-KW"/>
</dbReference>
<feature type="domain" description="DNA2/NAM7 helicase-like C-terminal" evidence="8">
    <location>
        <begin position="1035"/>
        <end position="1141"/>
    </location>
</feature>
<dbReference type="EMBL" id="JACHJW010000001">
    <property type="protein sequence ID" value="MBB4956556.1"/>
    <property type="molecule type" value="Genomic_DNA"/>
</dbReference>
<comment type="caution">
    <text evidence="9">The sequence shown here is derived from an EMBL/GenBank/DDBJ whole genome shotgun (WGS) entry which is preliminary data.</text>
</comment>
<organism evidence="9 10">
    <name type="scientific">Micromonospora polyrhachis</name>
    <dbReference type="NCBI Taxonomy" id="1282883"/>
    <lineage>
        <taxon>Bacteria</taxon>
        <taxon>Bacillati</taxon>
        <taxon>Actinomycetota</taxon>
        <taxon>Actinomycetes</taxon>
        <taxon>Micromonosporales</taxon>
        <taxon>Micromonosporaceae</taxon>
        <taxon>Micromonospora</taxon>
    </lineage>
</organism>
<dbReference type="Gene3D" id="3.40.50.300">
    <property type="entry name" value="P-loop containing nucleotide triphosphate hydrolases"/>
    <property type="match status" value="3"/>
</dbReference>
<evidence type="ECO:0000313" key="10">
    <source>
        <dbReference type="Proteomes" id="UP000578819"/>
    </source>
</evidence>
<keyword evidence="3" id="KW-0378">Hydrolase</keyword>
<dbReference type="PANTHER" id="PTHR43788">
    <property type="entry name" value="DNA2/NAM7 HELICASE FAMILY MEMBER"/>
    <property type="match status" value="1"/>
</dbReference>
<evidence type="ECO:0000256" key="3">
    <source>
        <dbReference type="ARBA" id="ARBA00022801"/>
    </source>
</evidence>
<name>A0A7W7SKY4_9ACTN</name>
<evidence type="ECO:0000256" key="1">
    <source>
        <dbReference type="ARBA" id="ARBA00007913"/>
    </source>
</evidence>
<evidence type="ECO:0008006" key="11">
    <source>
        <dbReference type="Google" id="ProtNLM"/>
    </source>
</evidence>
<keyword evidence="10" id="KW-1185">Reference proteome</keyword>
<evidence type="ECO:0000256" key="5">
    <source>
        <dbReference type="ARBA" id="ARBA00022840"/>
    </source>
</evidence>
<protein>
    <recommendedName>
        <fullName evidence="11">AAA domain-containing protein</fullName>
    </recommendedName>
</protein>
<dbReference type="SUPFAM" id="SSF52540">
    <property type="entry name" value="P-loop containing nucleoside triphosphate hydrolases"/>
    <property type="match status" value="2"/>
</dbReference>
<sequence>MGDKGSVQGLAFERWGVRPTSAHARFTEPGWSYEERVGRACPRCAGALHSFRKPYERAGRTQRYVALVCPGCPATFTLADLGARKYDDVRQPVLSRAAQETSTASARPFRPSAAAGEDAQRALVLQFWRSVELFDAQKLDPPNPRERRYEVRPGQHLPWEAGHPLGREAMRKDLVWRHSVYGGVFELDRLHGTLERVFGDSGPDTDERAPRGNSALFAAAVTEDGRLLLGSLVLSTAAWAVGRVRRPGPGASGWLEGFDAAANQFVTAACEMVAAAEDDAVAQALAEEGVVVSRPVDQATLLALVSLAVGQLGVADVLAPAGLRVHSERVGRKRAHDVQVDFLNSFYMNDLAQVADAVADGDYGPALADFLTPNDALTRIRRRNVRDSDVQDALLEQLAPTRIPVGRWPAKVSHPLAASQQLAINAVMDRLGGPGGVFAVNGPPGTGKTTMLRDLVAAVVVDRAVRLTELPDPTAGFGEQRLAWRTEHCQRWIRPLRAELAGFEMVVASANNGAVANVTREIPQRKAIDDAWMDQAGYLSEHATRLLGEPAWGLVATRLGNKTNCNEFVGRFWYGNPADPSRKPGEEGPGFHEWLGTVGAGTNSCDWGSAVSAFRAAAAVERRIREARQAVHEALRQLSALEQASDVAERTWRTADNVWRAAQATAREADQAVVAASQVVQVARQRRQEHLAAKPGLWEMLFTLGKAIRRWHREDEPLAEAVRRTEAGLAAAASAAHAAGQAVANATHRAANAMTDRDRAVQALSAAQNLITEARREFGHSVPDVERQGEPIWRKTSGPWLDEEWNAARTLVFLAALDLHQAFIAGAASIMRGNLRTAMDVLTGQVPTGVSESVVRQAWQSLFLVVPVVSTTFASVSRLLGRLGREALGWLLIDEAGQAVPQAAVGAMWRAKRVVAVGDPLQLEPVVTVLHTTQVALARHHRVVDLWLPGRTSVQGLTDRVTALGTWLPGPDDNRVWVGAPLCVHRRCDNPMFDIVNTAVYAGLMVHATAPRSVSLSVRDSTWIDITASSADGHWIPAEGDATLQVLGYLEREGISPDQIMVISPFRDVARQLRRLLAAQYPQLVHGTVHTAQGKEAEVVLFVLGGNPAKPGARQWAASRPNLFNVAVSRAKQRLYVVGDHDNWAKLPYFSVLSRDLPVRLLRSEIRETAE</sequence>
<gene>
    <name evidence="9" type="ORF">FHR38_000289</name>
</gene>
<dbReference type="InterPro" id="IPR050534">
    <property type="entry name" value="Coronavir_polyprotein_1ab"/>
</dbReference>
<evidence type="ECO:0000256" key="4">
    <source>
        <dbReference type="ARBA" id="ARBA00022806"/>
    </source>
</evidence>
<keyword evidence="2" id="KW-0547">Nucleotide-binding</keyword>
<keyword evidence="6" id="KW-0175">Coiled coil</keyword>
<keyword evidence="4" id="KW-0347">Helicase</keyword>
<dbReference type="InterPro" id="IPR027417">
    <property type="entry name" value="P-loop_NTPase"/>
</dbReference>